<name>A0A292Q6J8_9PEZI</name>
<feature type="non-terminal residue" evidence="3">
    <location>
        <position position="1"/>
    </location>
</feature>
<dbReference type="EMBL" id="LN890947">
    <property type="protein sequence ID" value="CUS15406.1"/>
    <property type="molecule type" value="Genomic_DNA"/>
</dbReference>
<dbReference type="PANTHER" id="PTHR46082:SF6">
    <property type="entry name" value="AAA+ ATPASE DOMAIN-CONTAINING PROTEIN-RELATED"/>
    <property type="match status" value="1"/>
</dbReference>
<feature type="domain" description="NB-ARC" evidence="1">
    <location>
        <begin position="29"/>
        <end position="186"/>
    </location>
</feature>
<dbReference type="PANTHER" id="PTHR46082">
    <property type="entry name" value="ATP/GTP-BINDING PROTEIN-RELATED"/>
    <property type="match status" value="1"/>
</dbReference>
<dbReference type="SUPFAM" id="SSF48452">
    <property type="entry name" value="TPR-like"/>
    <property type="match status" value="1"/>
</dbReference>
<dbReference type="AlphaFoldDB" id="A0A292Q6J8"/>
<gene>
    <name evidence="3" type="ORF">GSTUAT00000457001</name>
</gene>
<proteinExistence type="predicted"/>
<keyword evidence="4" id="KW-1185">Reference proteome</keyword>
<evidence type="ECO:0000259" key="2">
    <source>
        <dbReference type="Pfam" id="PF25000"/>
    </source>
</evidence>
<dbReference type="InterPro" id="IPR053137">
    <property type="entry name" value="NLR-like"/>
</dbReference>
<dbReference type="InterPro" id="IPR011990">
    <property type="entry name" value="TPR-like_helical_dom_sf"/>
</dbReference>
<evidence type="ECO:0000313" key="3">
    <source>
        <dbReference type="EMBL" id="CUS15406.1"/>
    </source>
</evidence>
<sequence>EEASRPYRIIPYSRNTKFTGRKSILDSVKSLSKRNGHNRIALLGLGGSGKTQIAIEYVHQYASEDNCDIFWVQGSGVLKFKEGFKAIARHVRIPVASAETEEGFLLSVRRWFEGADSGDWILVIDNADNEEDFVGNNSHIAKFVPQGPRGTLIFTTRSRQVASRQDCERIEVGKMEEDEARDLFSRHYGSGGNLRDGEEEVVSMILGSVGQLPLAVVGSAAFMDETETPPRDYWTIFRDSDKGRTKLLSQNFSDIRRDVDMTESILSTYFITFDRITEQMPTAGGLLRLIAFFDRQNIPEQLLRESGIEGVDDPVGFRLAVGKLSGFSLVTTTKREDKTFYELHRLVQLSIQAYLSPGEWNKWRTTALRVISRIFPKYEHELRNICDAYIPHALAVLGPDHQDTLTSAINLALALQYQGKFKESEAINRRALEWHEKTLGRHHPNTLTSFNSLAAVLELQGKYAESEMLHRRALELRDEVLGPDHPDTL</sequence>
<organism evidence="3 4">
    <name type="scientific">Tuber aestivum</name>
    <name type="common">summer truffle</name>
    <dbReference type="NCBI Taxonomy" id="59557"/>
    <lineage>
        <taxon>Eukaryota</taxon>
        <taxon>Fungi</taxon>
        <taxon>Dikarya</taxon>
        <taxon>Ascomycota</taxon>
        <taxon>Pezizomycotina</taxon>
        <taxon>Pezizomycetes</taxon>
        <taxon>Pezizales</taxon>
        <taxon>Tuberaceae</taxon>
        <taxon>Tuber</taxon>
    </lineage>
</organism>
<feature type="domain" description="DUF7779" evidence="2">
    <location>
        <begin position="280"/>
        <end position="358"/>
    </location>
</feature>
<dbReference type="GO" id="GO:0043531">
    <property type="term" value="F:ADP binding"/>
    <property type="evidence" value="ECO:0007669"/>
    <property type="project" value="InterPro"/>
</dbReference>
<dbReference type="SUPFAM" id="SSF52540">
    <property type="entry name" value="P-loop containing nucleoside triphosphate hydrolases"/>
    <property type="match status" value="1"/>
</dbReference>
<evidence type="ECO:0000313" key="4">
    <source>
        <dbReference type="Proteomes" id="UP001412239"/>
    </source>
</evidence>
<evidence type="ECO:0000259" key="1">
    <source>
        <dbReference type="Pfam" id="PF00931"/>
    </source>
</evidence>
<dbReference type="Proteomes" id="UP001412239">
    <property type="component" value="Unassembled WGS sequence"/>
</dbReference>
<protein>
    <submittedName>
        <fullName evidence="3">Uncharacterized protein</fullName>
    </submittedName>
</protein>
<dbReference type="Pfam" id="PF13424">
    <property type="entry name" value="TPR_12"/>
    <property type="match status" value="1"/>
</dbReference>
<dbReference type="Gene3D" id="1.25.40.10">
    <property type="entry name" value="Tetratricopeptide repeat domain"/>
    <property type="match status" value="1"/>
</dbReference>
<dbReference type="InterPro" id="IPR002182">
    <property type="entry name" value="NB-ARC"/>
</dbReference>
<dbReference type="InterPro" id="IPR027417">
    <property type="entry name" value="P-loop_NTPase"/>
</dbReference>
<reference evidence="3" key="1">
    <citation type="submission" date="2015-10" db="EMBL/GenBank/DDBJ databases">
        <authorList>
            <person name="Regsiter A."/>
            <person name="william w."/>
        </authorList>
    </citation>
    <scope>NUCLEOTIDE SEQUENCE</scope>
    <source>
        <strain evidence="3">Montdore</strain>
    </source>
</reference>
<feature type="non-terminal residue" evidence="3">
    <location>
        <position position="489"/>
    </location>
</feature>
<dbReference type="Pfam" id="PF25000">
    <property type="entry name" value="DUF7779"/>
    <property type="match status" value="1"/>
</dbReference>
<dbReference type="Pfam" id="PF00931">
    <property type="entry name" value="NB-ARC"/>
    <property type="match status" value="1"/>
</dbReference>
<dbReference type="InterPro" id="IPR056681">
    <property type="entry name" value="DUF7779"/>
</dbReference>
<dbReference type="Gene3D" id="3.40.50.300">
    <property type="entry name" value="P-loop containing nucleotide triphosphate hydrolases"/>
    <property type="match status" value="1"/>
</dbReference>
<accession>A0A292Q6J8</accession>